<organism evidence="1 2">
    <name type="scientific">Austropuccinia psidii MF-1</name>
    <dbReference type="NCBI Taxonomy" id="1389203"/>
    <lineage>
        <taxon>Eukaryota</taxon>
        <taxon>Fungi</taxon>
        <taxon>Dikarya</taxon>
        <taxon>Basidiomycota</taxon>
        <taxon>Pucciniomycotina</taxon>
        <taxon>Pucciniomycetes</taxon>
        <taxon>Pucciniales</taxon>
        <taxon>Sphaerophragmiaceae</taxon>
        <taxon>Austropuccinia</taxon>
    </lineage>
</organism>
<keyword evidence="2" id="KW-1185">Reference proteome</keyword>
<sequence>MPMRGADVHTPILTLVKVPQNGKNALCLYRLPTIHTPILTLVNVPHNAENFLCLCRIPRIHTPILTPVQAPNNSHTNPYTCAGSRLFRCQSLRL</sequence>
<evidence type="ECO:0000313" key="1">
    <source>
        <dbReference type="EMBL" id="MBW0574975.1"/>
    </source>
</evidence>
<proteinExistence type="predicted"/>
<dbReference type="EMBL" id="AVOT02095333">
    <property type="protein sequence ID" value="MBW0574975.1"/>
    <property type="molecule type" value="Genomic_DNA"/>
</dbReference>
<comment type="caution">
    <text evidence="1">The sequence shown here is derived from an EMBL/GenBank/DDBJ whole genome shotgun (WGS) entry which is preliminary data.</text>
</comment>
<protein>
    <submittedName>
        <fullName evidence="1">Uncharacterized protein</fullName>
    </submittedName>
</protein>
<reference evidence="1" key="1">
    <citation type="submission" date="2021-03" db="EMBL/GenBank/DDBJ databases">
        <title>Draft genome sequence of rust myrtle Austropuccinia psidii MF-1, a brazilian biotype.</title>
        <authorList>
            <person name="Quecine M.C."/>
            <person name="Pachon D.M.R."/>
            <person name="Bonatelli M.L."/>
            <person name="Correr F.H."/>
            <person name="Franceschini L.M."/>
            <person name="Leite T.F."/>
            <person name="Margarido G.R.A."/>
            <person name="Almeida C.A."/>
            <person name="Ferrarezi J.A."/>
            <person name="Labate C.A."/>
        </authorList>
    </citation>
    <scope>NUCLEOTIDE SEQUENCE</scope>
    <source>
        <strain evidence="1">MF-1</strain>
    </source>
</reference>
<gene>
    <name evidence="1" type="ORF">O181_114690</name>
</gene>
<name>A0A9Q3K8X3_9BASI</name>
<accession>A0A9Q3K8X3</accession>
<dbReference type="AlphaFoldDB" id="A0A9Q3K8X3"/>
<dbReference type="Proteomes" id="UP000765509">
    <property type="component" value="Unassembled WGS sequence"/>
</dbReference>
<evidence type="ECO:0000313" key="2">
    <source>
        <dbReference type="Proteomes" id="UP000765509"/>
    </source>
</evidence>